<dbReference type="Gene3D" id="3.10.129.10">
    <property type="entry name" value="Hotdog Thioesterase"/>
    <property type="match status" value="1"/>
</dbReference>
<evidence type="ECO:0000259" key="1">
    <source>
        <dbReference type="Pfam" id="PF03061"/>
    </source>
</evidence>
<dbReference type="InterPro" id="IPR052061">
    <property type="entry name" value="PTE-AB_protein"/>
</dbReference>
<accession>A0A8A3P500</accession>
<dbReference type="AlphaFoldDB" id="A0A8A3P500"/>
<dbReference type="InterPro" id="IPR029069">
    <property type="entry name" value="HotDog_dom_sf"/>
</dbReference>
<dbReference type="OrthoDB" id="506431at2759"/>
<dbReference type="Proteomes" id="UP000672032">
    <property type="component" value="Chromosome 1"/>
</dbReference>
<protein>
    <recommendedName>
        <fullName evidence="1">Thioesterase domain-containing protein</fullName>
    </recommendedName>
</protein>
<keyword evidence="3" id="KW-1185">Reference proteome</keyword>
<reference evidence="2" key="1">
    <citation type="submission" date="2020-10" db="EMBL/GenBank/DDBJ databases">
        <title>Genome Sequence of Monilinia vaccinii-corymbosi Sheds Light on Mummy Berry Disease Infection of Blueberry and Mating Type.</title>
        <authorList>
            <person name="Yow A.G."/>
            <person name="Zhang Y."/>
            <person name="Bansal K."/>
            <person name="Eacker S.M."/>
            <person name="Sullivan S."/>
            <person name="Liachko I."/>
            <person name="Cubeta M.A."/>
            <person name="Rollins J.A."/>
            <person name="Ashrafi H."/>
        </authorList>
    </citation>
    <scope>NUCLEOTIDE SEQUENCE</scope>
    <source>
        <strain evidence="2">RL-1</strain>
    </source>
</reference>
<dbReference type="InterPro" id="IPR006683">
    <property type="entry name" value="Thioestr_dom"/>
</dbReference>
<sequence>MSFPTDLYPFAPIPKETTEHFSSVPWCRRYLEDQCLHPFPSESRIRKKSTRHTLTAITLQTPDTMPFVQLLYSPPSPSRPFGEIKCLLSLGTLVNGHVDIAHGGFMGVLLDDLIGCAAHTATVGDGDQARLTAYLNITYRKPVRTPGVVLGRSWVERREGRKVFGKATIEDGKGMVLTSAEGLFVSVDVEKLRGKL</sequence>
<gene>
    <name evidence="2" type="ORF">DSL72_004959</name>
</gene>
<dbReference type="SUPFAM" id="SSF54637">
    <property type="entry name" value="Thioesterase/thiol ester dehydrase-isomerase"/>
    <property type="match status" value="1"/>
</dbReference>
<proteinExistence type="predicted"/>
<evidence type="ECO:0000313" key="3">
    <source>
        <dbReference type="Proteomes" id="UP000672032"/>
    </source>
</evidence>
<feature type="domain" description="Thioesterase" evidence="1">
    <location>
        <begin position="100"/>
        <end position="176"/>
    </location>
</feature>
<dbReference type="PANTHER" id="PTHR47260">
    <property type="entry name" value="UPF0644 PROTEIN PB2B4.06"/>
    <property type="match status" value="1"/>
</dbReference>
<name>A0A8A3P500_9HELO</name>
<dbReference type="EMBL" id="CP063405">
    <property type="protein sequence ID" value="QSZ30436.1"/>
    <property type="molecule type" value="Genomic_DNA"/>
</dbReference>
<dbReference type="CDD" id="cd03443">
    <property type="entry name" value="PaaI_thioesterase"/>
    <property type="match status" value="1"/>
</dbReference>
<dbReference type="PANTHER" id="PTHR47260:SF1">
    <property type="entry name" value="UPF0644 PROTEIN PB2B4.06"/>
    <property type="match status" value="1"/>
</dbReference>
<dbReference type="Pfam" id="PF03061">
    <property type="entry name" value="4HBT"/>
    <property type="match status" value="1"/>
</dbReference>
<evidence type="ECO:0000313" key="2">
    <source>
        <dbReference type="EMBL" id="QSZ30436.1"/>
    </source>
</evidence>
<organism evidence="2 3">
    <name type="scientific">Monilinia vaccinii-corymbosi</name>
    <dbReference type="NCBI Taxonomy" id="61207"/>
    <lineage>
        <taxon>Eukaryota</taxon>
        <taxon>Fungi</taxon>
        <taxon>Dikarya</taxon>
        <taxon>Ascomycota</taxon>
        <taxon>Pezizomycotina</taxon>
        <taxon>Leotiomycetes</taxon>
        <taxon>Helotiales</taxon>
        <taxon>Sclerotiniaceae</taxon>
        <taxon>Monilinia</taxon>
    </lineage>
</organism>